<dbReference type="Ensembl" id="ENSCPVT00000027419.1">
    <property type="protein sequence ID" value="ENSCPVP00000025841.1"/>
    <property type="gene ID" value="ENSCPVG00000018140.1"/>
</dbReference>
<dbReference type="Proteomes" id="UP000694382">
    <property type="component" value="Unassembled WGS sequence"/>
</dbReference>
<evidence type="ECO:0000313" key="1">
    <source>
        <dbReference type="Ensembl" id="ENSCPVP00000025841.1"/>
    </source>
</evidence>
<keyword evidence="2" id="KW-1185">Reference proteome</keyword>
<accession>A0A8U8B9S5</accession>
<reference evidence="1" key="2">
    <citation type="submission" date="2025-09" db="UniProtKB">
        <authorList>
            <consortium name="Ensembl"/>
        </authorList>
    </citation>
    <scope>IDENTIFICATION</scope>
</reference>
<reference evidence="1" key="1">
    <citation type="submission" date="2025-08" db="UniProtKB">
        <authorList>
            <consortium name="Ensembl"/>
        </authorList>
    </citation>
    <scope>IDENTIFICATION</scope>
</reference>
<evidence type="ECO:0000313" key="2">
    <source>
        <dbReference type="Proteomes" id="UP000694382"/>
    </source>
</evidence>
<dbReference type="AlphaFoldDB" id="A0A8U8B9S5"/>
<organism evidence="1 2">
    <name type="scientific">Geospiza parvula</name>
    <name type="common">Small tree-finch</name>
    <name type="synonym">Camarhynchus parvulus</name>
    <dbReference type="NCBI Taxonomy" id="87175"/>
    <lineage>
        <taxon>Eukaryota</taxon>
        <taxon>Metazoa</taxon>
        <taxon>Chordata</taxon>
        <taxon>Craniata</taxon>
        <taxon>Vertebrata</taxon>
        <taxon>Euteleostomi</taxon>
        <taxon>Archelosauria</taxon>
        <taxon>Archosauria</taxon>
        <taxon>Dinosauria</taxon>
        <taxon>Saurischia</taxon>
        <taxon>Theropoda</taxon>
        <taxon>Coelurosauria</taxon>
        <taxon>Aves</taxon>
        <taxon>Neognathae</taxon>
        <taxon>Neoaves</taxon>
        <taxon>Telluraves</taxon>
        <taxon>Australaves</taxon>
        <taxon>Passeriformes</taxon>
        <taxon>Thraupidae</taxon>
        <taxon>Camarhynchus</taxon>
    </lineage>
</organism>
<name>A0A8U8B9S5_GEOPR</name>
<proteinExistence type="predicted"/>
<sequence>MADCGTPLALSNQPELARLPAWPFPLANKTYQPQFLMADCGTPLAVSNQPRSWHWCQLGSGEASCVITDFQEPAGHSGPVAPKHKQRAFPSETKLTSPDCGTPLALSNQPELALVPAWVWEASRVIAGFSGASRATPGLWPPNINNGPFPLKQKLTSPGP</sequence>
<protein>
    <submittedName>
        <fullName evidence="1">Uncharacterized protein</fullName>
    </submittedName>
</protein>